<evidence type="ECO:0000313" key="2">
    <source>
        <dbReference type="Proteomes" id="UP001558613"/>
    </source>
</evidence>
<organism evidence="1 2">
    <name type="scientific">Cirrhinus molitorella</name>
    <name type="common">mud carp</name>
    <dbReference type="NCBI Taxonomy" id="172907"/>
    <lineage>
        <taxon>Eukaryota</taxon>
        <taxon>Metazoa</taxon>
        <taxon>Chordata</taxon>
        <taxon>Craniata</taxon>
        <taxon>Vertebrata</taxon>
        <taxon>Euteleostomi</taxon>
        <taxon>Actinopterygii</taxon>
        <taxon>Neopterygii</taxon>
        <taxon>Teleostei</taxon>
        <taxon>Ostariophysi</taxon>
        <taxon>Cypriniformes</taxon>
        <taxon>Cyprinidae</taxon>
        <taxon>Labeoninae</taxon>
        <taxon>Labeonini</taxon>
        <taxon>Cirrhinus</taxon>
    </lineage>
</organism>
<sequence>MDPCRKPCNCEVQHWVQPPVPTELITVDVFSTGSVQQEPELSPLRPRALSKSLRLTESAVICTDHTPKNDFRYLARSKDYGGKLLL</sequence>
<name>A0ABR3NU07_9TELE</name>
<dbReference type="EMBL" id="JAYMGO010000002">
    <property type="protein sequence ID" value="KAL1280517.1"/>
    <property type="molecule type" value="Genomic_DNA"/>
</dbReference>
<accession>A0ABR3NU07</accession>
<evidence type="ECO:0000313" key="1">
    <source>
        <dbReference type="EMBL" id="KAL1280517.1"/>
    </source>
</evidence>
<keyword evidence="2" id="KW-1185">Reference proteome</keyword>
<dbReference type="Proteomes" id="UP001558613">
    <property type="component" value="Unassembled WGS sequence"/>
</dbReference>
<comment type="caution">
    <text evidence="1">The sequence shown here is derived from an EMBL/GenBank/DDBJ whole genome shotgun (WGS) entry which is preliminary data.</text>
</comment>
<proteinExistence type="predicted"/>
<reference evidence="1 2" key="1">
    <citation type="submission" date="2023-09" db="EMBL/GenBank/DDBJ databases">
        <authorList>
            <person name="Wang M."/>
        </authorList>
    </citation>
    <scope>NUCLEOTIDE SEQUENCE [LARGE SCALE GENOMIC DNA]</scope>
    <source>
        <strain evidence="1">GT-2023</strain>
        <tissue evidence="1">Liver</tissue>
    </source>
</reference>
<protein>
    <submittedName>
        <fullName evidence="1">Uncharacterized protein</fullName>
    </submittedName>
</protein>
<gene>
    <name evidence="1" type="ORF">QQF64_015117</name>
</gene>